<feature type="transmembrane region" description="Helical" evidence="7">
    <location>
        <begin position="226"/>
        <end position="245"/>
    </location>
</feature>
<feature type="transmembrane region" description="Helical" evidence="7">
    <location>
        <begin position="81"/>
        <end position="98"/>
    </location>
</feature>
<dbReference type="PANTHER" id="PTHR30106:SF2">
    <property type="entry name" value="UPF0324 INNER MEMBRANE PROTEIN YEIH"/>
    <property type="match status" value="1"/>
</dbReference>
<sequence length="349" mass="36403">MERDPVLMKRHISIRRYLPGTLLSLGIAVASMLMEHVERMFLGTPWIEGLVLAILIGAVFRTIWKPSDGYRPGIQFSAHRVLEVAVALMGATISVGVVLAAGPVLLLCIAMTVGLTILTGIMIGRLLRLPIKMAVLIACGNAICGNSAIAAIAPVIDAESDDTATAVAFTAVLGIAVVVVLPIISHVMDLSAMAGGILAGLTVYAVPQVLAAAGPMGPVAVQMGTLVKLIRVLMLGPVIACFSLISSHDTQSHHGSVGRLGIIRFLPPFILAFMGLMAARSLGLVPDVIVMPIHVISNLLTIVAMAGLGLTVDLRSVLAAGPRTITCVTLSHLVLGLFALSVIRFCCPA</sequence>
<protein>
    <submittedName>
        <fullName evidence="8">Uncharacterized protein</fullName>
    </submittedName>
</protein>
<evidence type="ECO:0000256" key="4">
    <source>
        <dbReference type="ARBA" id="ARBA00022692"/>
    </source>
</evidence>
<evidence type="ECO:0000256" key="6">
    <source>
        <dbReference type="ARBA" id="ARBA00023136"/>
    </source>
</evidence>
<organism evidence="8 9">
    <name type="scientific">Gluconobacter morbifer G707</name>
    <dbReference type="NCBI Taxonomy" id="1088869"/>
    <lineage>
        <taxon>Bacteria</taxon>
        <taxon>Pseudomonadati</taxon>
        <taxon>Pseudomonadota</taxon>
        <taxon>Alphaproteobacteria</taxon>
        <taxon>Acetobacterales</taxon>
        <taxon>Acetobacteraceae</taxon>
        <taxon>Gluconobacter</taxon>
    </lineage>
</organism>
<comment type="similarity">
    <text evidence="2">Belongs to the UPF0324 family.</text>
</comment>
<name>G6XEU1_9PROT</name>
<keyword evidence="3" id="KW-1003">Cell membrane</keyword>
<feature type="transmembrane region" description="Helical" evidence="7">
    <location>
        <begin position="165"/>
        <end position="184"/>
    </location>
</feature>
<feature type="transmembrane region" description="Helical" evidence="7">
    <location>
        <begin position="324"/>
        <end position="343"/>
    </location>
</feature>
<gene>
    <name evidence="8" type="ORF">GMO_00060</name>
</gene>
<comment type="subcellular location">
    <subcellularLocation>
        <location evidence="1">Cell membrane</location>
        <topology evidence="1">Multi-pass membrane protein</topology>
    </subcellularLocation>
</comment>
<dbReference type="GO" id="GO:0005886">
    <property type="term" value="C:plasma membrane"/>
    <property type="evidence" value="ECO:0007669"/>
    <property type="project" value="UniProtKB-SubCell"/>
</dbReference>
<evidence type="ECO:0000256" key="7">
    <source>
        <dbReference type="SAM" id="Phobius"/>
    </source>
</evidence>
<evidence type="ECO:0000313" key="8">
    <source>
        <dbReference type="EMBL" id="EHH68699.1"/>
    </source>
</evidence>
<evidence type="ECO:0000256" key="3">
    <source>
        <dbReference type="ARBA" id="ARBA00022475"/>
    </source>
</evidence>
<feature type="transmembrane region" description="Helical" evidence="7">
    <location>
        <begin position="289"/>
        <end position="312"/>
    </location>
</feature>
<proteinExistence type="inferred from homology"/>
<evidence type="ECO:0000256" key="5">
    <source>
        <dbReference type="ARBA" id="ARBA00022989"/>
    </source>
</evidence>
<comment type="caution">
    <text evidence="8">The sequence shown here is derived from an EMBL/GenBank/DDBJ whole genome shotgun (WGS) entry which is preliminary data.</text>
</comment>
<feature type="transmembrane region" description="Helical" evidence="7">
    <location>
        <begin position="104"/>
        <end position="127"/>
    </location>
</feature>
<dbReference type="PANTHER" id="PTHR30106">
    <property type="entry name" value="INNER MEMBRANE PROTEIN YEIH-RELATED"/>
    <property type="match status" value="1"/>
</dbReference>
<keyword evidence="5 7" id="KW-1133">Transmembrane helix</keyword>
<dbReference type="InterPro" id="IPR018383">
    <property type="entry name" value="UPF0324_pro"/>
</dbReference>
<feature type="transmembrane region" description="Helical" evidence="7">
    <location>
        <begin position="196"/>
        <end position="214"/>
    </location>
</feature>
<keyword evidence="4 7" id="KW-0812">Transmembrane</keyword>
<evidence type="ECO:0000256" key="1">
    <source>
        <dbReference type="ARBA" id="ARBA00004651"/>
    </source>
</evidence>
<dbReference type="Pfam" id="PF03601">
    <property type="entry name" value="Cons_hypoth698"/>
    <property type="match status" value="1"/>
</dbReference>
<reference evidence="8 9" key="1">
    <citation type="submission" date="2011-10" db="EMBL/GenBank/DDBJ databases">
        <title>Genome sequence of Gluconobacter morbifer G707, isolated from Drosophila gut.</title>
        <authorList>
            <person name="Lee W.-J."/>
            <person name="Kim E.-K."/>
        </authorList>
    </citation>
    <scope>NUCLEOTIDE SEQUENCE [LARGE SCALE GENOMIC DNA]</scope>
    <source>
        <strain evidence="8 9">G707</strain>
    </source>
</reference>
<dbReference type="Proteomes" id="UP000004949">
    <property type="component" value="Unassembled WGS sequence"/>
</dbReference>
<evidence type="ECO:0000256" key="2">
    <source>
        <dbReference type="ARBA" id="ARBA00007977"/>
    </source>
</evidence>
<feature type="transmembrane region" description="Helical" evidence="7">
    <location>
        <begin position="134"/>
        <end position="153"/>
    </location>
</feature>
<dbReference type="EMBL" id="AGQV01000001">
    <property type="protein sequence ID" value="EHH68699.1"/>
    <property type="molecule type" value="Genomic_DNA"/>
</dbReference>
<dbReference type="PATRIC" id="fig|1088869.3.peg.5"/>
<feature type="transmembrane region" description="Helical" evidence="7">
    <location>
        <begin position="17"/>
        <end position="34"/>
    </location>
</feature>
<feature type="transmembrane region" description="Helical" evidence="7">
    <location>
        <begin position="265"/>
        <end position="283"/>
    </location>
</feature>
<accession>G6XEU1</accession>
<dbReference type="AlphaFoldDB" id="G6XEU1"/>
<keyword evidence="9" id="KW-1185">Reference proteome</keyword>
<feature type="transmembrane region" description="Helical" evidence="7">
    <location>
        <begin position="40"/>
        <end position="60"/>
    </location>
</feature>
<dbReference type="eggNOG" id="COG2855">
    <property type="taxonomic scope" value="Bacteria"/>
</dbReference>
<evidence type="ECO:0000313" key="9">
    <source>
        <dbReference type="Proteomes" id="UP000004949"/>
    </source>
</evidence>
<keyword evidence="6 7" id="KW-0472">Membrane</keyword>